<sequence length="236" mass="26768">MATKKHQGKIDKIEVLKKEREKNKVTSNKQNQATCPSFDGTDHSHSSSKLCSMNKSKTKLPKPKDNVEKTFVIKIPLADTCRCPKLVTLTQEVADHITQLVYAVSIFANYYSLKLLENGEELPVVTQNLFYNILSIFASQGKHASDGIKKSFKTFCESTSFTQPDLDKYSSKGYITTVSSMTKQYETLVRNYVCSTYEDQTLKHILNVLPKKTSPYFCGDNLTAKQRKPLTKQIFQ</sequence>
<dbReference type="AlphaFoldDB" id="A0A2G4SLD1"/>
<name>A0A2G4SLD1_RHIZD</name>
<gene>
    <name evidence="2" type="ORF">RHIMIDRAFT_299996</name>
</gene>
<evidence type="ECO:0000313" key="3">
    <source>
        <dbReference type="Proteomes" id="UP000242254"/>
    </source>
</evidence>
<proteinExistence type="predicted"/>
<accession>A0A2G4SLD1</accession>
<keyword evidence="3" id="KW-1185">Reference proteome</keyword>
<organism evidence="2 3">
    <name type="scientific">Rhizopus microsporus ATCC 52813</name>
    <dbReference type="NCBI Taxonomy" id="1340429"/>
    <lineage>
        <taxon>Eukaryota</taxon>
        <taxon>Fungi</taxon>
        <taxon>Fungi incertae sedis</taxon>
        <taxon>Mucoromycota</taxon>
        <taxon>Mucoromycotina</taxon>
        <taxon>Mucoromycetes</taxon>
        <taxon>Mucorales</taxon>
        <taxon>Mucorineae</taxon>
        <taxon>Rhizopodaceae</taxon>
        <taxon>Rhizopus</taxon>
    </lineage>
</organism>
<dbReference type="EMBL" id="KZ303858">
    <property type="protein sequence ID" value="PHZ09575.1"/>
    <property type="molecule type" value="Genomic_DNA"/>
</dbReference>
<evidence type="ECO:0000256" key="1">
    <source>
        <dbReference type="SAM" id="MobiDB-lite"/>
    </source>
</evidence>
<reference evidence="2 3" key="1">
    <citation type="journal article" date="2016" name="Proc. Natl. Acad. Sci. U.S.A.">
        <title>Lipid metabolic changes in an early divergent fungus govern the establishment of a mutualistic symbiosis with endobacteria.</title>
        <authorList>
            <person name="Lastovetsky O.A."/>
            <person name="Gaspar M.L."/>
            <person name="Mondo S.J."/>
            <person name="LaButti K.M."/>
            <person name="Sandor L."/>
            <person name="Grigoriev I.V."/>
            <person name="Henry S.A."/>
            <person name="Pawlowska T.E."/>
        </authorList>
    </citation>
    <scope>NUCLEOTIDE SEQUENCE [LARGE SCALE GENOMIC DNA]</scope>
    <source>
        <strain evidence="2 3">ATCC 52813</strain>
    </source>
</reference>
<dbReference type="GeneID" id="35445327"/>
<feature type="compositionally biased region" description="Polar residues" evidence="1">
    <location>
        <begin position="25"/>
        <end position="35"/>
    </location>
</feature>
<evidence type="ECO:0000313" key="2">
    <source>
        <dbReference type="EMBL" id="PHZ09575.1"/>
    </source>
</evidence>
<feature type="compositionally biased region" description="Basic and acidic residues" evidence="1">
    <location>
        <begin position="8"/>
        <end position="24"/>
    </location>
</feature>
<dbReference type="RefSeq" id="XP_023463283.1">
    <property type="nucleotide sequence ID" value="XM_023614338.1"/>
</dbReference>
<protein>
    <submittedName>
        <fullName evidence="2">Uncharacterized protein</fullName>
    </submittedName>
</protein>
<feature type="region of interest" description="Disordered" evidence="1">
    <location>
        <begin position="1"/>
        <end position="62"/>
    </location>
</feature>
<dbReference type="Proteomes" id="UP000242254">
    <property type="component" value="Unassembled WGS sequence"/>
</dbReference>